<sequence>MATDETQSHDGENRQEGRERVAHSERTVTVDNLSPAELRCGITLRDAVEPEETRQPSSADESAE</sequence>
<name>A0ABD6D3P6_9EURY</name>
<proteinExistence type="predicted"/>
<feature type="compositionally biased region" description="Polar residues" evidence="1">
    <location>
        <begin position="55"/>
        <end position="64"/>
    </location>
</feature>
<evidence type="ECO:0000256" key="1">
    <source>
        <dbReference type="SAM" id="MobiDB-lite"/>
    </source>
</evidence>
<reference evidence="2 3" key="1">
    <citation type="journal article" date="2019" name="Int. J. Syst. Evol. Microbiol.">
        <title>The Global Catalogue of Microorganisms (GCM) 10K type strain sequencing project: providing services to taxonomists for standard genome sequencing and annotation.</title>
        <authorList>
            <consortium name="The Broad Institute Genomics Platform"/>
            <consortium name="The Broad Institute Genome Sequencing Center for Infectious Disease"/>
            <person name="Wu L."/>
            <person name="Ma J."/>
        </authorList>
    </citation>
    <scope>NUCLEOTIDE SEQUENCE [LARGE SCALE GENOMIC DNA]</scope>
    <source>
        <strain evidence="2 3">CGMCC 1.10593</strain>
    </source>
</reference>
<dbReference type="Proteomes" id="UP001597052">
    <property type="component" value="Unassembled WGS sequence"/>
</dbReference>
<dbReference type="AlphaFoldDB" id="A0ABD6D3P6"/>
<organism evidence="2 3">
    <name type="scientific">Halohasta litorea</name>
    <dbReference type="NCBI Taxonomy" id="869891"/>
    <lineage>
        <taxon>Archaea</taxon>
        <taxon>Methanobacteriati</taxon>
        <taxon>Methanobacteriota</taxon>
        <taxon>Stenosarchaea group</taxon>
        <taxon>Halobacteria</taxon>
        <taxon>Halobacteriales</taxon>
        <taxon>Haloferacaceae</taxon>
        <taxon>Halohasta</taxon>
    </lineage>
</organism>
<evidence type="ECO:0000313" key="2">
    <source>
        <dbReference type="EMBL" id="MFD1640633.1"/>
    </source>
</evidence>
<gene>
    <name evidence="2" type="ORF">ACFSBW_01915</name>
</gene>
<keyword evidence="3" id="KW-1185">Reference proteome</keyword>
<comment type="caution">
    <text evidence="2">The sequence shown here is derived from an EMBL/GenBank/DDBJ whole genome shotgun (WGS) entry which is preliminary data.</text>
</comment>
<evidence type="ECO:0000313" key="3">
    <source>
        <dbReference type="Proteomes" id="UP001597052"/>
    </source>
</evidence>
<dbReference type="EMBL" id="JBHUDM010000001">
    <property type="protein sequence ID" value="MFD1640633.1"/>
    <property type="molecule type" value="Genomic_DNA"/>
</dbReference>
<feature type="compositionally biased region" description="Basic and acidic residues" evidence="1">
    <location>
        <begin position="1"/>
        <end position="28"/>
    </location>
</feature>
<feature type="region of interest" description="Disordered" evidence="1">
    <location>
        <begin position="1"/>
        <end position="64"/>
    </location>
</feature>
<accession>A0ABD6D3P6</accession>
<dbReference type="RefSeq" id="WP_256394335.1">
    <property type="nucleotide sequence ID" value="NZ_JANHDJ010000001.1"/>
</dbReference>
<protein>
    <submittedName>
        <fullName evidence="2">Uncharacterized protein</fullName>
    </submittedName>
</protein>